<sequence>MSGSTDDESYMNMINNPNINPGPSTMKPLQKANIDPKPCVFPAVEEAKRLLTRASKDVYLSSETDEGFEWINTETNQEHLPTTEEELVQFGLINEQDLTGSLAILSMQEFLSEGRYKDIVAAFQTIQKEAEDSKAYLVGERSVTVLLLCIVQDKQSSKKAIVGLKSLQVQT</sequence>
<protein>
    <submittedName>
        <fullName evidence="1">Uncharacterized protein</fullName>
    </submittedName>
</protein>
<accession>A0A0B7N8P8</accession>
<name>A0A0B7N8P8_9FUNG</name>
<evidence type="ECO:0000313" key="1">
    <source>
        <dbReference type="EMBL" id="CEP14825.1"/>
    </source>
</evidence>
<evidence type="ECO:0000313" key="2">
    <source>
        <dbReference type="Proteomes" id="UP000054107"/>
    </source>
</evidence>
<reference evidence="1 2" key="1">
    <citation type="submission" date="2014-09" db="EMBL/GenBank/DDBJ databases">
        <authorList>
            <person name="Ellenberger Sabrina"/>
        </authorList>
    </citation>
    <scope>NUCLEOTIDE SEQUENCE [LARGE SCALE GENOMIC DNA]</scope>
    <source>
        <strain evidence="1 2">CBS 412.66</strain>
    </source>
</reference>
<keyword evidence="2" id="KW-1185">Reference proteome</keyword>
<dbReference type="OrthoDB" id="2329895at2759"/>
<dbReference type="Proteomes" id="UP000054107">
    <property type="component" value="Unassembled WGS sequence"/>
</dbReference>
<dbReference type="Pfam" id="PF23151">
    <property type="entry name" value="NuiA_2"/>
    <property type="match status" value="1"/>
</dbReference>
<gene>
    <name evidence="1" type="primary">PARPA_09010.1 scaffold 35302</name>
</gene>
<dbReference type="EMBL" id="LN731702">
    <property type="protein sequence ID" value="CEP14825.1"/>
    <property type="molecule type" value="Genomic_DNA"/>
</dbReference>
<dbReference type="AlphaFoldDB" id="A0A0B7N8P8"/>
<dbReference type="Gene3D" id="3.40.1460.10">
    <property type="entry name" value="Nuclease A inhibitor-like"/>
    <property type="match status" value="1"/>
</dbReference>
<organism evidence="1 2">
    <name type="scientific">Parasitella parasitica</name>
    <dbReference type="NCBI Taxonomy" id="35722"/>
    <lineage>
        <taxon>Eukaryota</taxon>
        <taxon>Fungi</taxon>
        <taxon>Fungi incertae sedis</taxon>
        <taxon>Mucoromycota</taxon>
        <taxon>Mucoromycotina</taxon>
        <taxon>Mucoromycetes</taxon>
        <taxon>Mucorales</taxon>
        <taxon>Mucorineae</taxon>
        <taxon>Mucoraceae</taxon>
        <taxon>Parasitella</taxon>
    </lineage>
</organism>
<dbReference type="InterPro" id="IPR056539">
    <property type="entry name" value="NuiA-like"/>
</dbReference>
<proteinExistence type="predicted"/>